<protein>
    <submittedName>
        <fullName evidence="1">Uncharacterized protein</fullName>
    </submittedName>
</protein>
<dbReference type="EMBL" id="JAHRIQ010000857">
    <property type="protein sequence ID" value="MEQ2221006.1"/>
    <property type="molecule type" value="Genomic_DNA"/>
</dbReference>
<evidence type="ECO:0000313" key="2">
    <source>
        <dbReference type="Proteomes" id="UP001482620"/>
    </source>
</evidence>
<sequence>MRPGIEVCSGALVIYGGAAKARQMRLVCPCTPHEQEQGEEVLSLKLLLTRNRIKQRHIHTPHRNSSRLGLLLEPLRNGNKLLEPHRNRSRVQFFLEPRRNRNRLRLHLEPRQNRGLGQEWWQMTHDVRTPWNQRG</sequence>
<evidence type="ECO:0000313" key="1">
    <source>
        <dbReference type="EMBL" id="MEQ2221006.1"/>
    </source>
</evidence>
<name>A0ABV0SLJ4_9TELE</name>
<reference evidence="1 2" key="1">
    <citation type="submission" date="2021-06" db="EMBL/GenBank/DDBJ databases">
        <authorList>
            <person name="Palmer J.M."/>
        </authorList>
    </citation>
    <scope>NUCLEOTIDE SEQUENCE [LARGE SCALE GENOMIC DNA]</scope>
    <source>
        <strain evidence="2">if_2019</strain>
        <tissue evidence="1">Muscle</tissue>
    </source>
</reference>
<dbReference type="Proteomes" id="UP001482620">
    <property type="component" value="Unassembled WGS sequence"/>
</dbReference>
<comment type="caution">
    <text evidence="1">The sequence shown here is derived from an EMBL/GenBank/DDBJ whole genome shotgun (WGS) entry which is preliminary data.</text>
</comment>
<proteinExistence type="predicted"/>
<gene>
    <name evidence="1" type="ORF">ILYODFUR_011363</name>
</gene>
<accession>A0ABV0SLJ4</accession>
<organism evidence="1 2">
    <name type="scientific">Ilyodon furcidens</name>
    <name type="common">goldbreast splitfin</name>
    <dbReference type="NCBI Taxonomy" id="33524"/>
    <lineage>
        <taxon>Eukaryota</taxon>
        <taxon>Metazoa</taxon>
        <taxon>Chordata</taxon>
        <taxon>Craniata</taxon>
        <taxon>Vertebrata</taxon>
        <taxon>Euteleostomi</taxon>
        <taxon>Actinopterygii</taxon>
        <taxon>Neopterygii</taxon>
        <taxon>Teleostei</taxon>
        <taxon>Neoteleostei</taxon>
        <taxon>Acanthomorphata</taxon>
        <taxon>Ovalentaria</taxon>
        <taxon>Atherinomorphae</taxon>
        <taxon>Cyprinodontiformes</taxon>
        <taxon>Goodeidae</taxon>
        <taxon>Ilyodon</taxon>
    </lineage>
</organism>
<keyword evidence="2" id="KW-1185">Reference proteome</keyword>